<dbReference type="PANTHER" id="PTHR21301">
    <property type="entry name" value="REVERSE TRANSCRIPTASE"/>
    <property type="match status" value="1"/>
</dbReference>
<dbReference type="Proteomes" id="UP001176940">
    <property type="component" value="Unassembled WGS sequence"/>
</dbReference>
<comment type="caution">
    <text evidence="2">The sequence shown here is derived from an EMBL/GenBank/DDBJ whole genome shotgun (WGS) entry which is preliminary data.</text>
</comment>
<evidence type="ECO:0000313" key="2">
    <source>
        <dbReference type="EMBL" id="CAJ0937580.1"/>
    </source>
</evidence>
<feature type="region of interest" description="Disordered" evidence="1">
    <location>
        <begin position="75"/>
        <end position="122"/>
    </location>
</feature>
<feature type="compositionally biased region" description="Basic residues" evidence="1">
    <location>
        <begin position="99"/>
        <end position="113"/>
    </location>
</feature>
<evidence type="ECO:0000313" key="3">
    <source>
        <dbReference type="Proteomes" id="UP001176940"/>
    </source>
</evidence>
<evidence type="ECO:0008006" key="4">
    <source>
        <dbReference type="Google" id="ProtNLM"/>
    </source>
</evidence>
<proteinExistence type="predicted"/>
<reference evidence="2" key="1">
    <citation type="submission" date="2023-07" db="EMBL/GenBank/DDBJ databases">
        <authorList>
            <person name="Stuckert A."/>
        </authorList>
    </citation>
    <scope>NUCLEOTIDE SEQUENCE</scope>
</reference>
<accession>A0ABN9LAV1</accession>
<dbReference type="PANTHER" id="PTHR21301:SF12">
    <property type="match status" value="1"/>
</dbReference>
<evidence type="ECO:0000256" key="1">
    <source>
        <dbReference type="SAM" id="MobiDB-lite"/>
    </source>
</evidence>
<gene>
    <name evidence="2" type="ORF">RIMI_LOCUS7238153</name>
</gene>
<sequence length="393" mass="44053">MLPLPPPTPAGTDEKIHNFERTLEKTLDQTLKKIQDNQTNKFNRDTKDYQSKTVYRWVKATSQIHVRNRIGSFSSVSSAGDVSDASTSSMMTRSGAGYKRPRKHNFHPYKRNGGRSPDIESNSNKVVTHDLKKIPQHIRGIILLGRRDNDCATYSIFRGLCSNRLTRGLSTILSAAVDGEVITKELAAALVVKEPTISTFYLLPKIHKNICVPPGRPIVSGRGNFLENINKWIDSILQPLVVGLPSFLKDTTQLLRTVDGLFLDPDTLLATADVESLYTNIRHCDGLRAVKFFFETSDYSSGFRAFVLDLLEFTLTLNFFTFKGSLYLQLQGTAMGAAFAPSYANLFLGLWERDLFLSDERPSSVELRSALGAVHRRCLSHLAGFFFIFGFIF</sequence>
<dbReference type="EMBL" id="CAUEEQ010013567">
    <property type="protein sequence ID" value="CAJ0937580.1"/>
    <property type="molecule type" value="Genomic_DNA"/>
</dbReference>
<keyword evidence="3" id="KW-1185">Reference proteome</keyword>
<feature type="compositionally biased region" description="Low complexity" evidence="1">
    <location>
        <begin position="75"/>
        <end position="89"/>
    </location>
</feature>
<name>A0ABN9LAV1_9NEOB</name>
<organism evidence="2 3">
    <name type="scientific">Ranitomeya imitator</name>
    <name type="common">mimic poison frog</name>
    <dbReference type="NCBI Taxonomy" id="111125"/>
    <lineage>
        <taxon>Eukaryota</taxon>
        <taxon>Metazoa</taxon>
        <taxon>Chordata</taxon>
        <taxon>Craniata</taxon>
        <taxon>Vertebrata</taxon>
        <taxon>Euteleostomi</taxon>
        <taxon>Amphibia</taxon>
        <taxon>Batrachia</taxon>
        <taxon>Anura</taxon>
        <taxon>Neobatrachia</taxon>
        <taxon>Hyloidea</taxon>
        <taxon>Dendrobatidae</taxon>
        <taxon>Dendrobatinae</taxon>
        <taxon>Ranitomeya</taxon>
    </lineage>
</organism>
<protein>
    <recommendedName>
        <fullName evidence="4">Reverse transcriptase</fullName>
    </recommendedName>
</protein>